<evidence type="ECO:0000256" key="6">
    <source>
        <dbReference type="SAM" id="Coils"/>
    </source>
</evidence>
<organism evidence="9">
    <name type="scientific">Welwitschia mirabilis</name>
    <name type="common">Tree tumbo</name>
    <name type="synonym">Welwitschia bainesii</name>
    <dbReference type="NCBI Taxonomy" id="3377"/>
    <lineage>
        <taxon>Eukaryota</taxon>
        <taxon>Viridiplantae</taxon>
        <taxon>Streptophyta</taxon>
        <taxon>Embryophyta</taxon>
        <taxon>Tracheophyta</taxon>
        <taxon>Spermatophyta</taxon>
        <taxon>Gnetopsida</taxon>
        <taxon>Gnetidae</taxon>
        <taxon>Welwitschiales</taxon>
        <taxon>Welwitschiaceae</taxon>
        <taxon>Welwitschia</taxon>
    </lineage>
</organism>
<dbReference type="GO" id="GO:0046983">
    <property type="term" value="F:protein dimerization activity"/>
    <property type="evidence" value="ECO:0007669"/>
    <property type="project" value="InterPro"/>
</dbReference>
<evidence type="ECO:0000313" key="9">
    <source>
        <dbReference type="EMBL" id="AGV28072.1"/>
    </source>
</evidence>
<evidence type="ECO:0000256" key="1">
    <source>
        <dbReference type="ARBA" id="ARBA00004123"/>
    </source>
</evidence>
<proteinExistence type="evidence at transcript level"/>
<sequence length="213" mass="24905">MGRGKIEIKRIESSSSRQVTFNKRRNGLTKKARELSILCDAQVALIIFSNTGKHDVYANVGRENESIPDCTKVVIERYKQESKTKLLDKESERIALDMQKEKNENVQLQQQLRHLMGEDIHKLDIKALVGLEKKVEEAHLRIRRKLNERQIGAENDIAKRFAKLTEDNHQLRWMYSQVQEAQCYRQASLRLQPNHPNLEDAFCQQPNVQLRFL</sequence>
<dbReference type="Gene3D" id="3.40.1810.10">
    <property type="entry name" value="Transcription factor, MADS-box"/>
    <property type="match status" value="1"/>
</dbReference>
<dbReference type="GO" id="GO:0000977">
    <property type="term" value="F:RNA polymerase II transcription regulatory region sequence-specific DNA binding"/>
    <property type="evidence" value="ECO:0007669"/>
    <property type="project" value="InterPro"/>
</dbReference>
<dbReference type="Pfam" id="PF01486">
    <property type="entry name" value="K-box"/>
    <property type="match status" value="1"/>
</dbReference>
<dbReference type="GO" id="GO:0045944">
    <property type="term" value="P:positive regulation of transcription by RNA polymerase II"/>
    <property type="evidence" value="ECO:0007669"/>
    <property type="project" value="InterPro"/>
</dbReference>
<keyword evidence="6" id="KW-0175">Coiled coil</keyword>
<dbReference type="EMBL" id="KF145185">
    <property type="protein sequence ID" value="AGV28072.1"/>
    <property type="molecule type" value="mRNA"/>
</dbReference>
<evidence type="ECO:0000259" key="8">
    <source>
        <dbReference type="PROSITE" id="PS51297"/>
    </source>
</evidence>
<dbReference type="Pfam" id="PF00319">
    <property type="entry name" value="SRF-TF"/>
    <property type="match status" value="1"/>
</dbReference>
<keyword evidence="3" id="KW-0238">DNA-binding</keyword>
<protein>
    <submittedName>
        <fullName evidence="9">APETALA3/PISTILLATA-like protein 2</fullName>
    </submittedName>
</protein>
<evidence type="ECO:0000256" key="3">
    <source>
        <dbReference type="ARBA" id="ARBA00023125"/>
    </source>
</evidence>
<dbReference type="GO" id="GO:0005634">
    <property type="term" value="C:nucleus"/>
    <property type="evidence" value="ECO:0007669"/>
    <property type="project" value="UniProtKB-SubCell"/>
</dbReference>
<dbReference type="AlphaFoldDB" id="T2C6Z0"/>
<dbReference type="InterPro" id="IPR033896">
    <property type="entry name" value="MEF2-like_N"/>
</dbReference>
<dbReference type="GO" id="GO:0003700">
    <property type="term" value="F:DNA-binding transcription factor activity"/>
    <property type="evidence" value="ECO:0007669"/>
    <property type="project" value="InterPro"/>
</dbReference>
<keyword evidence="5" id="KW-0539">Nucleus</keyword>
<dbReference type="SMART" id="SM00432">
    <property type="entry name" value="MADS"/>
    <property type="match status" value="1"/>
</dbReference>
<dbReference type="InterPro" id="IPR002100">
    <property type="entry name" value="TF_MADSbox"/>
</dbReference>
<evidence type="ECO:0000256" key="4">
    <source>
        <dbReference type="ARBA" id="ARBA00023163"/>
    </source>
</evidence>
<dbReference type="PROSITE" id="PS50066">
    <property type="entry name" value="MADS_BOX_2"/>
    <property type="match status" value="1"/>
</dbReference>
<dbReference type="InterPro" id="IPR036879">
    <property type="entry name" value="TF_MADSbox_sf"/>
</dbReference>
<keyword evidence="2" id="KW-0805">Transcription regulation</keyword>
<evidence type="ECO:0000256" key="2">
    <source>
        <dbReference type="ARBA" id="ARBA00023015"/>
    </source>
</evidence>
<evidence type="ECO:0000259" key="7">
    <source>
        <dbReference type="PROSITE" id="PS50066"/>
    </source>
</evidence>
<keyword evidence="4" id="KW-0804">Transcription</keyword>
<dbReference type="InterPro" id="IPR002487">
    <property type="entry name" value="TF_Kbox"/>
</dbReference>
<name>T2C6Z0_WELMI</name>
<evidence type="ECO:0000256" key="5">
    <source>
        <dbReference type="ARBA" id="ARBA00023242"/>
    </source>
</evidence>
<dbReference type="SUPFAM" id="SSF55455">
    <property type="entry name" value="SRF-like"/>
    <property type="match status" value="1"/>
</dbReference>
<feature type="coiled-coil region" evidence="6">
    <location>
        <begin position="91"/>
        <end position="148"/>
    </location>
</feature>
<dbReference type="PRINTS" id="PR00404">
    <property type="entry name" value="MADSDOMAIN"/>
</dbReference>
<dbReference type="PROSITE" id="PS51297">
    <property type="entry name" value="K_BOX"/>
    <property type="match status" value="1"/>
</dbReference>
<dbReference type="PANTHER" id="PTHR48019">
    <property type="entry name" value="SERUM RESPONSE FACTOR HOMOLOG"/>
    <property type="match status" value="1"/>
</dbReference>
<dbReference type="CDD" id="cd00265">
    <property type="entry name" value="MADS_MEF2_like"/>
    <property type="match status" value="1"/>
</dbReference>
<comment type="subcellular location">
    <subcellularLocation>
        <location evidence="1">Nucleus</location>
    </subcellularLocation>
</comment>
<feature type="domain" description="K-box" evidence="8">
    <location>
        <begin position="91"/>
        <end position="181"/>
    </location>
</feature>
<dbReference type="InterPro" id="IPR050142">
    <property type="entry name" value="MADS-box/MEF2_TF"/>
</dbReference>
<accession>T2C6Z0</accession>
<reference evidence="9" key="1">
    <citation type="submission" date="2013-05" db="EMBL/GenBank/DDBJ databases">
        <title>The gymnosperm Welwitschia mirabilis provides evidence for ancient protein-DNA interactions prefiguring the regulatory network of flowers.</title>
        <authorList>
            <person name="Moyroud E."/>
            <person name="Monniaux M."/>
            <person name="Thevenon E."/>
            <person name="Dumas R."/>
            <person name="Scutt C.P."/>
            <person name="Frohlich M.W."/>
            <person name="Parcy F."/>
        </authorList>
    </citation>
    <scope>NUCLEOTIDE SEQUENCE</scope>
</reference>
<feature type="domain" description="MADS-box" evidence="7">
    <location>
        <begin position="1"/>
        <end position="61"/>
    </location>
</feature>